<comment type="caution">
    <text evidence="2">The sequence shown here is derived from an EMBL/GenBank/DDBJ whole genome shotgun (WGS) entry which is preliminary data.</text>
</comment>
<accession>A0AAD2G598</accession>
<dbReference type="SUPFAM" id="SSF52821">
    <property type="entry name" value="Rhodanese/Cell cycle control phosphatase"/>
    <property type="match status" value="1"/>
</dbReference>
<keyword evidence="3" id="KW-1185">Reference proteome</keyword>
<proteinExistence type="predicted"/>
<dbReference type="GO" id="GO:0005739">
    <property type="term" value="C:mitochondrion"/>
    <property type="evidence" value="ECO:0007669"/>
    <property type="project" value="TreeGrafter"/>
</dbReference>
<dbReference type="InterPro" id="IPR036873">
    <property type="entry name" value="Rhodanese-like_dom_sf"/>
</dbReference>
<gene>
    <name evidence="2" type="ORF">CYCCA115_LOCUS19443</name>
</gene>
<organism evidence="2 3">
    <name type="scientific">Cylindrotheca closterium</name>
    <dbReference type="NCBI Taxonomy" id="2856"/>
    <lineage>
        <taxon>Eukaryota</taxon>
        <taxon>Sar</taxon>
        <taxon>Stramenopiles</taxon>
        <taxon>Ochrophyta</taxon>
        <taxon>Bacillariophyta</taxon>
        <taxon>Bacillariophyceae</taxon>
        <taxon>Bacillariophycidae</taxon>
        <taxon>Bacillariales</taxon>
        <taxon>Bacillariaceae</taxon>
        <taxon>Cylindrotheca</taxon>
    </lineage>
</organism>
<dbReference type="Pfam" id="PF00581">
    <property type="entry name" value="Rhodanese"/>
    <property type="match status" value="1"/>
</dbReference>
<evidence type="ECO:0000259" key="1">
    <source>
        <dbReference type="PROSITE" id="PS50206"/>
    </source>
</evidence>
<reference evidence="2" key="1">
    <citation type="submission" date="2023-08" db="EMBL/GenBank/DDBJ databases">
        <authorList>
            <person name="Audoor S."/>
            <person name="Bilcke G."/>
        </authorList>
    </citation>
    <scope>NUCLEOTIDE SEQUENCE</scope>
</reference>
<dbReference type="Gene3D" id="3.40.250.10">
    <property type="entry name" value="Rhodanese-like domain"/>
    <property type="match status" value="1"/>
</dbReference>
<dbReference type="GO" id="GO:0004792">
    <property type="term" value="F:thiosulfate-cyanide sulfurtransferase activity"/>
    <property type="evidence" value="ECO:0007669"/>
    <property type="project" value="TreeGrafter"/>
</dbReference>
<protein>
    <recommendedName>
        <fullName evidence="1">Rhodanese domain-containing protein</fullName>
    </recommendedName>
</protein>
<dbReference type="PROSITE" id="PS50206">
    <property type="entry name" value="RHODANESE_3"/>
    <property type="match status" value="1"/>
</dbReference>
<dbReference type="AlphaFoldDB" id="A0AAD2G598"/>
<name>A0AAD2G598_9STRA</name>
<dbReference type="PANTHER" id="PTHR44086">
    <property type="entry name" value="THIOSULFATE SULFURTRANSFERASE RDL2, MITOCHONDRIAL-RELATED"/>
    <property type="match status" value="1"/>
</dbReference>
<dbReference type="EMBL" id="CAKOGP040002091">
    <property type="protein sequence ID" value="CAJ1961927.1"/>
    <property type="molecule type" value="Genomic_DNA"/>
</dbReference>
<dbReference type="InterPro" id="IPR001763">
    <property type="entry name" value="Rhodanese-like_dom"/>
</dbReference>
<evidence type="ECO:0000313" key="2">
    <source>
        <dbReference type="EMBL" id="CAJ1961927.1"/>
    </source>
</evidence>
<evidence type="ECO:0000313" key="3">
    <source>
        <dbReference type="Proteomes" id="UP001295423"/>
    </source>
</evidence>
<dbReference type="Proteomes" id="UP001295423">
    <property type="component" value="Unassembled WGS sequence"/>
</dbReference>
<feature type="domain" description="Rhodanese" evidence="1">
    <location>
        <begin position="91"/>
        <end position="189"/>
    </location>
</feature>
<sequence length="189" mass="20738">MKLSKLAFLGSQIIVRGSAFSTKAPACVSRQPASSLLGQETPAAIRNVSSRSRSSSTRLFSSAVGGGPTLTNIDKDEMEEIVEDYEKGGREESGYLIMDVREEHEIASTGKLSPNTITFPLQKVAQYDAFSLDEFEFEEIYGFQKPTPDETLVFSCAAGIRSVHAARFAAQHGYTKLVNYMGGAYEWFN</sequence>
<dbReference type="PANTHER" id="PTHR44086:SF10">
    <property type="entry name" value="THIOSULFATE SULFURTRANSFERASE_RHODANESE-LIKE DOMAIN-CONTAINING PROTEIN 3"/>
    <property type="match status" value="1"/>
</dbReference>